<keyword evidence="5" id="KW-1185">Reference proteome</keyword>
<dbReference type="EC" id="2.1.1.11" evidence="1"/>
<keyword evidence="2" id="KW-0472">Membrane</keyword>
<dbReference type="GO" id="GO:0015995">
    <property type="term" value="P:chlorophyll biosynthetic process"/>
    <property type="evidence" value="ECO:0007669"/>
    <property type="project" value="UniProtKB-UniRule"/>
</dbReference>
<dbReference type="NCBIfam" id="TIGR02021">
    <property type="entry name" value="BchM-ChlM"/>
    <property type="match status" value="1"/>
</dbReference>
<dbReference type="CDD" id="cd02440">
    <property type="entry name" value="AdoMet_MTases"/>
    <property type="match status" value="1"/>
</dbReference>
<evidence type="ECO:0000313" key="5">
    <source>
        <dbReference type="Proteomes" id="UP000218702"/>
    </source>
</evidence>
<evidence type="ECO:0000313" key="4">
    <source>
        <dbReference type="EMBL" id="BAZ87811.1"/>
    </source>
</evidence>
<dbReference type="Gene3D" id="3.40.50.150">
    <property type="entry name" value="Vaccinia Virus protein VP39"/>
    <property type="match status" value="1"/>
</dbReference>
<dbReference type="InterPro" id="IPR010940">
    <property type="entry name" value="Mg_prot_MeTrfase_C"/>
</dbReference>
<feature type="transmembrane region" description="Helical" evidence="2">
    <location>
        <begin position="12"/>
        <end position="32"/>
    </location>
</feature>
<dbReference type="EMBL" id="AP018316">
    <property type="protein sequence ID" value="BAZ87811.1"/>
    <property type="molecule type" value="Genomic_DNA"/>
</dbReference>
<keyword evidence="4" id="KW-0808">Transferase</keyword>
<dbReference type="PROSITE" id="PS51556">
    <property type="entry name" value="SAM_MT_MG_PIX"/>
    <property type="match status" value="1"/>
</dbReference>
<name>A0A1Z4V8A9_9CYAN</name>
<gene>
    <name evidence="4" type="ORF">NIES806_40420</name>
</gene>
<dbReference type="KEGG" id="dcm:NIES806_40420"/>
<dbReference type="GO" id="GO:0046406">
    <property type="term" value="F:magnesium protoporphyrin IX methyltransferase activity"/>
    <property type="evidence" value="ECO:0007669"/>
    <property type="project" value="UniProtKB-UniRule"/>
</dbReference>
<dbReference type="Proteomes" id="UP000218702">
    <property type="component" value="Chromosome"/>
</dbReference>
<evidence type="ECO:0000259" key="3">
    <source>
        <dbReference type="Pfam" id="PF07109"/>
    </source>
</evidence>
<protein>
    <recommendedName>
        <fullName evidence="1">Magnesium protoporphyrin IX methyltransferase</fullName>
        <ecNumber evidence="1">2.1.1.11</ecNumber>
    </recommendedName>
</protein>
<keyword evidence="2" id="KW-0812">Transmembrane</keyword>
<evidence type="ECO:0000256" key="1">
    <source>
        <dbReference type="NCBIfam" id="TIGR02021"/>
    </source>
</evidence>
<dbReference type="InterPro" id="IPR010251">
    <property type="entry name" value="Mg_prot_MeTrfase"/>
</dbReference>
<reference evidence="4 5" key="1">
    <citation type="submission" date="2017-06" db="EMBL/GenBank/DDBJ databases">
        <title>Genome sequencing of cyanobaciteial culture collection at National Institute for Environmental Studies (NIES).</title>
        <authorList>
            <person name="Hirose Y."/>
            <person name="Shimura Y."/>
            <person name="Fujisawa T."/>
            <person name="Nakamura Y."/>
            <person name="Kawachi M."/>
        </authorList>
    </citation>
    <scope>NUCLEOTIDE SEQUENCE [LARGE SCALE GENOMIC DNA]</scope>
    <source>
        <strain evidence="4 5">NIES-806</strain>
    </source>
</reference>
<keyword evidence="2" id="KW-1133">Transmembrane helix</keyword>
<dbReference type="Pfam" id="PF07109">
    <property type="entry name" value="Mg-por_mtran_C"/>
    <property type="match status" value="1"/>
</dbReference>
<proteinExistence type="predicted"/>
<evidence type="ECO:0000256" key="2">
    <source>
        <dbReference type="SAM" id="Phobius"/>
    </source>
</evidence>
<accession>A0A1Z4V8A9</accession>
<dbReference type="SUPFAM" id="SSF53335">
    <property type="entry name" value="S-adenosyl-L-methionine-dependent methyltransferases"/>
    <property type="match status" value="1"/>
</dbReference>
<dbReference type="AlphaFoldDB" id="A0A1Z4V8A9"/>
<keyword evidence="4" id="KW-0489">Methyltransferase</keyword>
<dbReference type="GO" id="GO:0032259">
    <property type="term" value="P:methylation"/>
    <property type="evidence" value="ECO:0007669"/>
    <property type="project" value="UniProtKB-KW"/>
</dbReference>
<feature type="domain" description="Magnesium-protoporphyrin IX methyltransferase C-terminal" evidence="3">
    <location>
        <begin position="177"/>
        <end position="273"/>
    </location>
</feature>
<dbReference type="InterPro" id="IPR029063">
    <property type="entry name" value="SAM-dependent_MTases_sf"/>
</dbReference>
<sequence>MERLYKGSRIRIFNFWRCLLNFMILCSFTYNWDDNFKNCEQLTIEFMNAAEDKTIVREYFNSTGFDRWQRIYGDGEVNKVQLDIRTGHQQTVDNVIGWLEADNNLPSLSICDAGCGVGSLSIPLAISGAKVYASDISAKMVSEAQDRAVMALSNTVNPSFAVQDLESLSGNYHTVICLDVLIHYPLEKADEMISHLCSLAQSRIILSFAPKTCFLTILKKIGTFFPGPSKTTRAYLHPKADVIKVLEKNGFSIQRQAMTRTKFYFSSLLEATRTSV</sequence>
<organism evidence="4 5">
    <name type="scientific">Dolichospermum compactum NIES-806</name>
    <dbReference type="NCBI Taxonomy" id="1973481"/>
    <lineage>
        <taxon>Bacteria</taxon>
        <taxon>Bacillati</taxon>
        <taxon>Cyanobacteriota</taxon>
        <taxon>Cyanophyceae</taxon>
        <taxon>Nostocales</taxon>
        <taxon>Aphanizomenonaceae</taxon>
        <taxon>Dolichospermum</taxon>
        <taxon>Dolichospermum compactum</taxon>
    </lineage>
</organism>